<feature type="signal peptide" evidence="1">
    <location>
        <begin position="1"/>
        <end position="34"/>
    </location>
</feature>
<dbReference type="Proteomes" id="UP000556436">
    <property type="component" value="Unassembled WGS sequence"/>
</dbReference>
<dbReference type="EMBL" id="JACHJG010000002">
    <property type="protein sequence ID" value="MBB4885112.1"/>
    <property type="molecule type" value="Genomic_DNA"/>
</dbReference>
<name>A0A7W7L819_STRNE</name>
<sequence>MGTIRTKARLLTAAVVPLLAASAALVVTAPPAGAAPAGADACTHPAWSNKSGGKGTAAGGSALIRTGPSEDCGVTAEVGTAVTLYYHCWVTNSAGNKWTHVRIGGTEVNGWVYNARLDDGGSKDPSNRC</sequence>
<gene>
    <name evidence="2" type="ORF">FHS38_001140</name>
</gene>
<dbReference type="AlphaFoldDB" id="A0A7W7L819"/>
<evidence type="ECO:0000313" key="2">
    <source>
        <dbReference type="EMBL" id="MBB4885112.1"/>
    </source>
</evidence>
<evidence type="ECO:0000256" key="1">
    <source>
        <dbReference type="SAM" id="SignalP"/>
    </source>
</evidence>
<keyword evidence="3" id="KW-1185">Reference proteome</keyword>
<reference evidence="2 3" key="1">
    <citation type="submission" date="2020-08" db="EMBL/GenBank/DDBJ databases">
        <title>Genomic Encyclopedia of Type Strains, Phase III (KMG-III): the genomes of soil and plant-associated and newly described type strains.</title>
        <authorList>
            <person name="Whitman W."/>
        </authorList>
    </citation>
    <scope>NUCLEOTIDE SEQUENCE [LARGE SCALE GENOMIC DNA]</scope>
    <source>
        <strain evidence="2 3">CECT 3265</strain>
    </source>
</reference>
<protein>
    <recommendedName>
        <fullName evidence="4">SH3b domain-containing protein</fullName>
    </recommendedName>
</protein>
<organism evidence="2 3">
    <name type="scientific">Streptomyces netropsis</name>
    <name type="common">Streptoverticillium netropsis</name>
    <dbReference type="NCBI Taxonomy" id="55404"/>
    <lineage>
        <taxon>Bacteria</taxon>
        <taxon>Bacillati</taxon>
        <taxon>Actinomycetota</taxon>
        <taxon>Actinomycetes</taxon>
        <taxon>Kitasatosporales</taxon>
        <taxon>Streptomycetaceae</taxon>
        <taxon>Streptomyces</taxon>
    </lineage>
</organism>
<accession>A0A7W7L819</accession>
<dbReference type="RefSeq" id="WP_221494667.1">
    <property type="nucleotide sequence ID" value="NZ_BMRW01000006.1"/>
</dbReference>
<comment type="caution">
    <text evidence="2">The sequence shown here is derived from an EMBL/GenBank/DDBJ whole genome shotgun (WGS) entry which is preliminary data.</text>
</comment>
<feature type="chain" id="PRO_5031352037" description="SH3b domain-containing protein" evidence="1">
    <location>
        <begin position="35"/>
        <end position="129"/>
    </location>
</feature>
<proteinExistence type="predicted"/>
<evidence type="ECO:0000313" key="3">
    <source>
        <dbReference type="Proteomes" id="UP000556436"/>
    </source>
</evidence>
<evidence type="ECO:0008006" key="4">
    <source>
        <dbReference type="Google" id="ProtNLM"/>
    </source>
</evidence>
<keyword evidence="1" id="KW-0732">Signal</keyword>